<proteinExistence type="predicted"/>
<keyword evidence="3" id="KW-1185">Reference proteome</keyword>
<evidence type="ECO:0000313" key="3">
    <source>
        <dbReference type="Proteomes" id="UP001066276"/>
    </source>
</evidence>
<dbReference type="EMBL" id="JANPWB010000011">
    <property type="protein sequence ID" value="KAJ1130764.1"/>
    <property type="molecule type" value="Genomic_DNA"/>
</dbReference>
<sequence length="148" mass="16204">MRMRMRPWYNSSAAGHAASIFLNISSHKAIGFASGLGELGVRRGLGPDFVAPQPRARALRCNSWRPRRPVGGPWGKLRLGSRVMEPGAALFSGREFRGKRGRTRDPESGHGPSHAQRDRHNNALGMPGTPSFHPLTCHTAKSHMPAHD</sequence>
<reference evidence="2" key="1">
    <citation type="journal article" date="2022" name="bioRxiv">
        <title>Sequencing and chromosome-scale assembly of the giantPleurodeles waltlgenome.</title>
        <authorList>
            <person name="Brown T."/>
            <person name="Elewa A."/>
            <person name="Iarovenko S."/>
            <person name="Subramanian E."/>
            <person name="Araus A.J."/>
            <person name="Petzold A."/>
            <person name="Susuki M."/>
            <person name="Suzuki K.-i.T."/>
            <person name="Hayashi T."/>
            <person name="Toyoda A."/>
            <person name="Oliveira C."/>
            <person name="Osipova E."/>
            <person name="Leigh N.D."/>
            <person name="Simon A."/>
            <person name="Yun M.H."/>
        </authorList>
    </citation>
    <scope>NUCLEOTIDE SEQUENCE</scope>
    <source>
        <strain evidence="2">20211129_DDA</strain>
        <tissue evidence="2">Liver</tissue>
    </source>
</reference>
<gene>
    <name evidence="2" type="ORF">NDU88_009112</name>
</gene>
<name>A0AAV7PU73_PLEWA</name>
<protein>
    <submittedName>
        <fullName evidence="2">Uncharacterized protein</fullName>
    </submittedName>
</protein>
<comment type="caution">
    <text evidence="2">The sequence shown here is derived from an EMBL/GenBank/DDBJ whole genome shotgun (WGS) entry which is preliminary data.</text>
</comment>
<organism evidence="2 3">
    <name type="scientific">Pleurodeles waltl</name>
    <name type="common">Iberian ribbed newt</name>
    <dbReference type="NCBI Taxonomy" id="8319"/>
    <lineage>
        <taxon>Eukaryota</taxon>
        <taxon>Metazoa</taxon>
        <taxon>Chordata</taxon>
        <taxon>Craniata</taxon>
        <taxon>Vertebrata</taxon>
        <taxon>Euteleostomi</taxon>
        <taxon>Amphibia</taxon>
        <taxon>Batrachia</taxon>
        <taxon>Caudata</taxon>
        <taxon>Salamandroidea</taxon>
        <taxon>Salamandridae</taxon>
        <taxon>Pleurodelinae</taxon>
        <taxon>Pleurodeles</taxon>
    </lineage>
</organism>
<evidence type="ECO:0000313" key="2">
    <source>
        <dbReference type="EMBL" id="KAJ1130764.1"/>
    </source>
</evidence>
<feature type="compositionally biased region" description="Basic and acidic residues" evidence="1">
    <location>
        <begin position="94"/>
        <end position="108"/>
    </location>
</feature>
<dbReference type="Proteomes" id="UP001066276">
    <property type="component" value="Chromosome 7"/>
</dbReference>
<accession>A0AAV7PU73</accession>
<feature type="region of interest" description="Disordered" evidence="1">
    <location>
        <begin position="92"/>
        <end position="148"/>
    </location>
</feature>
<dbReference type="AlphaFoldDB" id="A0AAV7PU73"/>
<evidence type="ECO:0000256" key="1">
    <source>
        <dbReference type="SAM" id="MobiDB-lite"/>
    </source>
</evidence>